<organism evidence="2 3">
    <name type="scientific">Aldrovandia affinis</name>
    <dbReference type="NCBI Taxonomy" id="143900"/>
    <lineage>
        <taxon>Eukaryota</taxon>
        <taxon>Metazoa</taxon>
        <taxon>Chordata</taxon>
        <taxon>Craniata</taxon>
        <taxon>Vertebrata</taxon>
        <taxon>Euteleostomi</taxon>
        <taxon>Actinopterygii</taxon>
        <taxon>Neopterygii</taxon>
        <taxon>Teleostei</taxon>
        <taxon>Notacanthiformes</taxon>
        <taxon>Halosauridae</taxon>
        <taxon>Aldrovandia</taxon>
    </lineage>
</organism>
<comment type="caution">
    <text evidence="2">The sequence shown here is derived from an EMBL/GenBank/DDBJ whole genome shotgun (WGS) entry which is preliminary data.</text>
</comment>
<proteinExistence type="predicted"/>
<sequence>MLPEGEGQHAALAVAPSASPRPGPSDWTGGEVPSSQLDVLSGDRPHHQLQRNHVTPARTALCECNLIRAAPGSNGDPCEEGSLRPVSGLHVLHVIGVQSPYIEAVAGVHLPSPQDLLILPRTAPLTNRGAFDTRPRVGLRGQGARPSGPAQVRSHAAAQGLWRRRRAGSPAPF</sequence>
<evidence type="ECO:0000313" key="3">
    <source>
        <dbReference type="Proteomes" id="UP001221898"/>
    </source>
</evidence>
<protein>
    <submittedName>
        <fullName evidence="2">Uncharacterized protein</fullName>
    </submittedName>
</protein>
<evidence type="ECO:0000256" key="1">
    <source>
        <dbReference type="SAM" id="MobiDB-lite"/>
    </source>
</evidence>
<feature type="region of interest" description="Disordered" evidence="1">
    <location>
        <begin position="129"/>
        <end position="173"/>
    </location>
</feature>
<accession>A0AAD7T290</accession>
<dbReference type="Proteomes" id="UP001221898">
    <property type="component" value="Unassembled WGS sequence"/>
</dbReference>
<gene>
    <name evidence="2" type="ORF">AAFF_G00106000</name>
</gene>
<feature type="region of interest" description="Disordered" evidence="1">
    <location>
        <begin position="1"/>
        <end position="52"/>
    </location>
</feature>
<dbReference type="AlphaFoldDB" id="A0AAD7T290"/>
<reference evidence="2" key="1">
    <citation type="journal article" date="2023" name="Science">
        <title>Genome structures resolve the early diversification of teleost fishes.</title>
        <authorList>
            <person name="Parey E."/>
            <person name="Louis A."/>
            <person name="Montfort J."/>
            <person name="Bouchez O."/>
            <person name="Roques C."/>
            <person name="Iampietro C."/>
            <person name="Lluch J."/>
            <person name="Castinel A."/>
            <person name="Donnadieu C."/>
            <person name="Desvignes T."/>
            <person name="Floi Bucao C."/>
            <person name="Jouanno E."/>
            <person name="Wen M."/>
            <person name="Mejri S."/>
            <person name="Dirks R."/>
            <person name="Jansen H."/>
            <person name="Henkel C."/>
            <person name="Chen W.J."/>
            <person name="Zahm M."/>
            <person name="Cabau C."/>
            <person name="Klopp C."/>
            <person name="Thompson A.W."/>
            <person name="Robinson-Rechavi M."/>
            <person name="Braasch I."/>
            <person name="Lecointre G."/>
            <person name="Bobe J."/>
            <person name="Postlethwait J.H."/>
            <person name="Berthelot C."/>
            <person name="Roest Crollius H."/>
            <person name="Guiguen Y."/>
        </authorList>
    </citation>
    <scope>NUCLEOTIDE SEQUENCE</scope>
    <source>
        <strain evidence="2">NC1722</strain>
    </source>
</reference>
<name>A0AAD7T290_9TELE</name>
<evidence type="ECO:0000313" key="2">
    <source>
        <dbReference type="EMBL" id="KAJ8413018.1"/>
    </source>
</evidence>
<dbReference type="EMBL" id="JAINUG010000017">
    <property type="protein sequence ID" value="KAJ8413018.1"/>
    <property type="molecule type" value="Genomic_DNA"/>
</dbReference>
<keyword evidence="3" id="KW-1185">Reference proteome</keyword>